<dbReference type="PANTHER" id="PTHR28236">
    <property type="entry name" value="54S RIBOSOMAL PROTEIN L44, MITOCHONDRIAL"/>
    <property type="match status" value="1"/>
</dbReference>
<reference evidence="7" key="1">
    <citation type="submission" date="2022-12" db="EMBL/GenBank/DDBJ databases">
        <authorList>
            <person name="Brejova B."/>
        </authorList>
    </citation>
    <scope>NUCLEOTIDE SEQUENCE</scope>
</reference>
<organism evidence="7 8">
    <name type="scientific">Candida verbasci</name>
    <dbReference type="NCBI Taxonomy" id="1227364"/>
    <lineage>
        <taxon>Eukaryota</taxon>
        <taxon>Fungi</taxon>
        <taxon>Dikarya</taxon>
        <taxon>Ascomycota</taxon>
        <taxon>Saccharomycotina</taxon>
        <taxon>Pichiomycetes</taxon>
        <taxon>Debaryomycetaceae</taxon>
        <taxon>Candida/Lodderomyces clade</taxon>
        <taxon>Candida</taxon>
    </lineage>
</organism>
<evidence type="ECO:0000256" key="1">
    <source>
        <dbReference type="ARBA" id="ARBA00004173"/>
    </source>
</evidence>
<dbReference type="GO" id="GO:0005762">
    <property type="term" value="C:mitochondrial large ribosomal subunit"/>
    <property type="evidence" value="ECO:0007669"/>
    <property type="project" value="TreeGrafter"/>
</dbReference>
<evidence type="ECO:0000313" key="7">
    <source>
        <dbReference type="EMBL" id="CAI5755894.1"/>
    </source>
</evidence>
<dbReference type="GO" id="GO:0003735">
    <property type="term" value="F:structural constituent of ribosome"/>
    <property type="evidence" value="ECO:0007669"/>
    <property type="project" value="TreeGrafter"/>
</dbReference>
<keyword evidence="5" id="KW-0687">Ribonucleoprotein</keyword>
<evidence type="ECO:0000313" key="8">
    <source>
        <dbReference type="Proteomes" id="UP001152885"/>
    </source>
</evidence>
<dbReference type="OrthoDB" id="4136894at2759"/>
<protein>
    <recommendedName>
        <fullName evidence="6">Large ribosomal subunit protein mL53</fullName>
    </recommendedName>
</protein>
<comment type="similarity">
    <text evidence="2">Belongs to the mitochondrion-specific ribosomal protein mL53 family.</text>
</comment>
<comment type="subcellular location">
    <subcellularLocation>
        <location evidence="1">Mitochondrion</location>
    </subcellularLocation>
</comment>
<proteinExistence type="inferred from homology"/>
<evidence type="ECO:0000256" key="2">
    <source>
        <dbReference type="ARBA" id="ARBA00005557"/>
    </source>
</evidence>
<evidence type="ECO:0000256" key="3">
    <source>
        <dbReference type="ARBA" id="ARBA00022980"/>
    </source>
</evidence>
<sequence length="91" mass="10504">MITKYFQSVNVKFNPFQSNNKASRLFLAKIPSTSKIEYKVLNSSDSKPEVKVTFKDKHSIIVDPTNMKLIDLEERFDSHSRKLAIKDAIEN</sequence>
<dbReference type="EMBL" id="CANTUO010000001">
    <property type="protein sequence ID" value="CAI5755894.1"/>
    <property type="molecule type" value="Genomic_DNA"/>
</dbReference>
<evidence type="ECO:0000256" key="4">
    <source>
        <dbReference type="ARBA" id="ARBA00023128"/>
    </source>
</evidence>
<dbReference type="AlphaFoldDB" id="A0A9W4X867"/>
<dbReference type="PANTHER" id="PTHR28236:SF1">
    <property type="entry name" value="LARGE RIBOSOMAL SUBUNIT PROTEIN ML53"/>
    <property type="match status" value="1"/>
</dbReference>
<accession>A0A9W4X867</accession>
<dbReference type="Gene3D" id="3.40.30.10">
    <property type="entry name" value="Glutaredoxin"/>
    <property type="match status" value="1"/>
</dbReference>
<comment type="caution">
    <text evidence="7">The sequence shown here is derived from an EMBL/GenBank/DDBJ whole genome shotgun (WGS) entry which is preliminary data.</text>
</comment>
<keyword evidence="8" id="KW-1185">Reference proteome</keyword>
<name>A0A9W4X867_9ASCO</name>
<dbReference type="InterPro" id="IPR019716">
    <property type="entry name" value="Ribosomal_mL53"/>
</dbReference>
<evidence type="ECO:0000256" key="6">
    <source>
        <dbReference type="ARBA" id="ARBA00035180"/>
    </source>
</evidence>
<keyword evidence="4" id="KW-0496">Mitochondrion</keyword>
<dbReference type="Proteomes" id="UP001152885">
    <property type="component" value="Unassembled WGS sequence"/>
</dbReference>
<dbReference type="InterPro" id="IPR042776">
    <property type="entry name" value="Ribosomal_mL53_fung"/>
</dbReference>
<keyword evidence="3" id="KW-0689">Ribosomal protein</keyword>
<evidence type="ECO:0000256" key="5">
    <source>
        <dbReference type="ARBA" id="ARBA00023274"/>
    </source>
</evidence>
<dbReference type="Pfam" id="PF10780">
    <property type="entry name" value="MRP_L53"/>
    <property type="match status" value="1"/>
</dbReference>
<gene>
    <name evidence="7" type="ORF">CANVERA_P0410</name>
</gene>